<dbReference type="EMBL" id="WUWG01000002">
    <property type="protein sequence ID" value="MXU65022.1"/>
    <property type="molecule type" value="Genomic_DNA"/>
</dbReference>
<dbReference type="RefSeq" id="WP_160853117.1">
    <property type="nucleotide sequence ID" value="NZ_WUWG01000002.1"/>
</dbReference>
<reference evidence="1 2" key="1">
    <citation type="submission" date="2019-12" db="EMBL/GenBank/DDBJ databases">
        <title>Strain KN286 was isolated from seawater, which was collected from Caroline Seamount in the tropical western Pacific.</title>
        <authorList>
            <person name="Wang Q."/>
        </authorList>
    </citation>
    <scope>NUCLEOTIDE SEQUENCE [LARGE SCALE GENOMIC DNA]</scope>
    <source>
        <strain evidence="1 2">KN286</strain>
    </source>
</reference>
<accession>A0A6B0TUW8</accession>
<name>A0A6B0TUW8_9RHOB</name>
<proteinExistence type="predicted"/>
<dbReference type="InterPro" id="IPR009758">
    <property type="entry name" value="DUF1326"/>
</dbReference>
<dbReference type="PIRSF" id="PIRSF033303">
    <property type="entry name" value="UCP033303"/>
    <property type="match status" value="1"/>
</dbReference>
<dbReference type="Proteomes" id="UP000436016">
    <property type="component" value="Unassembled WGS sequence"/>
</dbReference>
<gene>
    <name evidence="1" type="ORF">GSH16_06160</name>
</gene>
<dbReference type="InterPro" id="IPR014581">
    <property type="entry name" value="UCP033303"/>
</dbReference>
<organism evidence="1 2">
    <name type="scientific">Oceanomicrobium pacificus</name>
    <dbReference type="NCBI Taxonomy" id="2692916"/>
    <lineage>
        <taxon>Bacteria</taxon>
        <taxon>Pseudomonadati</taxon>
        <taxon>Pseudomonadota</taxon>
        <taxon>Alphaproteobacteria</taxon>
        <taxon>Rhodobacterales</taxon>
        <taxon>Paracoccaceae</taxon>
        <taxon>Oceanomicrobium</taxon>
    </lineage>
</organism>
<evidence type="ECO:0000313" key="1">
    <source>
        <dbReference type="EMBL" id="MXU65022.1"/>
    </source>
</evidence>
<sequence length="212" mass="22737">MTPWEIHGYELANCNCDTGCPCQFMSLPTKGTCEAAVGFVISKGHYGDVDLSGITSAVLYKWPGAVHEGNGTMQIIIDEKASKAQRAALQSIFTGGDTEEMATFWWVYAAMSPTKLDTLYRPVAVDVDIAARKGHVKAGDIFETTAGPLVNPVTGAEHRARIDLPHGFEYRIAEVAKGTTTTQGEISLTGNTDSHAHLVEIHMNNAGVLEAA</sequence>
<dbReference type="AlphaFoldDB" id="A0A6B0TUW8"/>
<protein>
    <submittedName>
        <fullName evidence="1">DUF1326 domain-containing protein</fullName>
    </submittedName>
</protein>
<comment type="caution">
    <text evidence="1">The sequence shown here is derived from an EMBL/GenBank/DDBJ whole genome shotgun (WGS) entry which is preliminary data.</text>
</comment>
<dbReference type="Pfam" id="PF07040">
    <property type="entry name" value="DUF1326"/>
    <property type="match status" value="1"/>
</dbReference>
<evidence type="ECO:0000313" key="2">
    <source>
        <dbReference type="Proteomes" id="UP000436016"/>
    </source>
</evidence>
<keyword evidence="2" id="KW-1185">Reference proteome</keyword>